<gene>
    <name evidence="1" type="ORF">ABWT76_005395</name>
</gene>
<protein>
    <submittedName>
        <fullName evidence="1">Uncharacterized protein</fullName>
    </submittedName>
</protein>
<reference evidence="1" key="1">
    <citation type="submission" date="2024-07" db="EMBL/GenBank/DDBJ databases">
        <authorList>
            <person name="Kim Y.J."/>
            <person name="Jeong J.Y."/>
        </authorList>
    </citation>
    <scope>NUCLEOTIDE SEQUENCE</scope>
    <source>
        <strain evidence="1">GIHE-MW2</strain>
    </source>
</reference>
<name>A0AAU8JBT1_9CYAN</name>
<accession>A0AAU8JBT1</accession>
<dbReference type="AlphaFoldDB" id="A0AAU8JBT1"/>
<sequence>MNIDGIIETAIAVGKSYTDGLNNQKKDEAEPIRLELRCIGSRLHWDNVMFAVFYQNKQGSYYYFQCARTENPTLETNWSFVFQRSSFNQSEFDEIVWSQPN</sequence>
<evidence type="ECO:0000313" key="1">
    <source>
        <dbReference type="EMBL" id="XCM36622.1"/>
    </source>
</evidence>
<proteinExistence type="predicted"/>
<dbReference type="EMBL" id="CP159837">
    <property type="protein sequence ID" value="XCM36622.1"/>
    <property type="molecule type" value="Genomic_DNA"/>
</dbReference>
<dbReference type="RefSeq" id="WP_054466658.1">
    <property type="nucleotide sequence ID" value="NZ_CP159837.1"/>
</dbReference>
<organism evidence="1">
    <name type="scientific">Planktothricoides raciborskii GIHE-MW2</name>
    <dbReference type="NCBI Taxonomy" id="2792601"/>
    <lineage>
        <taxon>Bacteria</taxon>
        <taxon>Bacillati</taxon>
        <taxon>Cyanobacteriota</taxon>
        <taxon>Cyanophyceae</taxon>
        <taxon>Oscillatoriophycideae</taxon>
        <taxon>Oscillatoriales</taxon>
        <taxon>Oscillatoriaceae</taxon>
        <taxon>Planktothricoides</taxon>
    </lineage>
</organism>